<dbReference type="SUPFAM" id="SSF51230">
    <property type="entry name" value="Single hybrid motif"/>
    <property type="match status" value="1"/>
</dbReference>
<comment type="subcellular location">
    <subcellularLocation>
        <location evidence="1">Cell envelope</location>
    </subcellularLocation>
</comment>
<dbReference type="OrthoDB" id="3268957at2"/>
<sequence length="403" mass="42981">MLAKLRNLPLWVWLTGAAAVIVAIALISVFALTQAGPSNHVDSSDVYAVERRDITNSVVASGTVDSDNTAEVYTRLTAPASQVAVKVGDRVQKDQVLLRLDGTEITRQIAVEQATKNSTQASNEEALRAAQQAYNQAYNAYNQAVSEGGAEAVDRSALTEAESALAAAQSAYNNGTLASDATIGHLENDQASTTIISPMPGVVAQVNAQVGQPAGGVLVKVADDQQLIINGTVDEKQLSRITPGQKVEFTTGATGERKFTGRVDSVSKIAQTPSPEEMAAEMKPNEKKFPVKIIVDGEKEDLAIGASAKAHIISEQVKQVLAVPREAVLVDEDGTTSVLVVVERDGLTFVEKREVTTGIQDDFYVEITGEALADEGIKVLNQATKYRDFADQEVLLMATEEEK</sequence>
<accession>A0A376CKQ3</accession>
<dbReference type="PANTHER" id="PTHR32347:SF14">
    <property type="entry name" value="EFFLUX SYSTEM COMPONENT YKNX-RELATED"/>
    <property type="match status" value="1"/>
</dbReference>
<dbReference type="Proteomes" id="UP000254467">
    <property type="component" value="Unassembled WGS sequence"/>
</dbReference>
<keyword evidence="3" id="KW-0812">Transmembrane</keyword>
<keyword evidence="3" id="KW-0472">Membrane</keyword>
<dbReference type="GO" id="GO:0030313">
    <property type="term" value="C:cell envelope"/>
    <property type="evidence" value="ECO:0007669"/>
    <property type="project" value="UniProtKB-SubCell"/>
</dbReference>
<keyword evidence="6" id="KW-1185">Reference proteome</keyword>
<evidence type="ECO:0000256" key="1">
    <source>
        <dbReference type="ARBA" id="ARBA00004196"/>
    </source>
</evidence>
<dbReference type="Gene3D" id="2.40.30.170">
    <property type="match status" value="1"/>
</dbReference>
<reference evidence="5 6" key="1">
    <citation type="submission" date="2018-06" db="EMBL/GenBank/DDBJ databases">
        <authorList>
            <consortium name="Pathogen Informatics"/>
            <person name="Doyle S."/>
        </authorList>
    </citation>
    <scope>NUCLEOTIDE SEQUENCE [LARGE SCALE GENOMIC DNA]</scope>
    <source>
        <strain evidence="5 6">NCTC11862</strain>
    </source>
</reference>
<keyword evidence="3" id="KW-1133">Transmembrane helix</keyword>
<protein>
    <submittedName>
        <fullName evidence="5">Secretion protein HlyD</fullName>
    </submittedName>
</protein>
<evidence type="ECO:0000256" key="3">
    <source>
        <dbReference type="SAM" id="Phobius"/>
    </source>
</evidence>
<dbReference type="RefSeq" id="WP_018580984.1">
    <property type="nucleotide sequence ID" value="NZ_UFXQ01000001.1"/>
</dbReference>
<dbReference type="PANTHER" id="PTHR32347">
    <property type="entry name" value="EFFLUX SYSTEM COMPONENT YKNX-RELATED"/>
    <property type="match status" value="1"/>
</dbReference>
<evidence type="ECO:0000259" key="4">
    <source>
        <dbReference type="Pfam" id="PF25990"/>
    </source>
</evidence>
<dbReference type="Pfam" id="PF25990">
    <property type="entry name" value="Beta-barrel_YknX"/>
    <property type="match status" value="1"/>
</dbReference>
<dbReference type="AlphaFoldDB" id="A0A376CKQ3"/>
<evidence type="ECO:0000313" key="5">
    <source>
        <dbReference type="EMBL" id="STC68842.1"/>
    </source>
</evidence>
<keyword evidence="2" id="KW-0175">Coiled coil</keyword>
<dbReference type="InterPro" id="IPR011053">
    <property type="entry name" value="Single_hybrid_motif"/>
</dbReference>
<dbReference type="Gene3D" id="2.40.50.100">
    <property type="match status" value="1"/>
</dbReference>
<dbReference type="EMBL" id="UFXQ01000001">
    <property type="protein sequence ID" value="STC68842.1"/>
    <property type="molecule type" value="Genomic_DNA"/>
</dbReference>
<proteinExistence type="predicted"/>
<evidence type="ECO:0000256" key="2">
    <source>
        <dbReference type="ARBA" id="ARBA00023054"/>
    </source>
</evidence>
<dbReference type="InterPro" id="IPR058636">
    <property type="entry name" value="Beta-barrel_YknX"/>
</dbReference>
<name>A0A376CKQ3_9CORY</name>
<organism evidence="5 6">
    <name type="scientific">Corynebacterium pilosum</name>
    <dbReference type="NCBI Taxonomy" id="35756"/>
    <lineage>
        <taxon>Bacteria</taxon>
        <taxon>Bacillati</taxon>
        <taxon>Actinomycetota</taxon>
        <taxon>Actinomycetes</taxon>
        <taxon>Mycobacteriales</taxon>
        <taxon>Corynebacteriaceae</taxon>
        <taxon>Corynebacterium</taxon>
    </lineage>
</organism>
<feature type="domain" description="YknX-like beta-barrel" evidence="4">
    <location>
        <begin position="227"/>
        <end position="311"/>
    </location>
</feature>
<dbReference type="Gene3D" id="2.40.420.20">
    <property type="match status" value="1"/>
</dbReference>
<feature type="transmembrane region" description="Helical" evidence="3">
    <location>
        <begin position="12"/>
        <end position="32"/>
    </location>
</feature>
<dbReference type="STRING" id="35756.GCA_001044155_00953"/>
<dbReference type="SUPFAM" id="SSF111369">
    <property type="entry name" value="HlyD-like secretion proteins"/>
    <property type="match status" value="1"/>
</dbReference>
<gene>
    <name evidence="5" type="primary">hlyD</name>
    <name evidence="5" type="ORF">NCTC11862_00618</name>
</gene>
<evidence type="ECO:0000313" key="6">
    <source>
        <dbReference type="Proteomes" id="UP000254467"/>
    </source>
</evidence>
<dbReference type="InterPro" id="IPR050465">
    <property type="entry name" value="UPF0194_transport"/>
</dbReference>